<evidence type="ECO:0000313" key="2">
    <source>
        <dbReference type="Proteomes" id="UP000186917"/>
    </source>
</evidence>
<dbReference type="EMBL" id="FTOR01000015">
    <property type="protein sequence ID" value="SIT34182.1"/>
    <property type="molecule type" value="Genomic_DNA"/>
</dbReference>
<keyword evidence="2" id="KW-1185">Reference proteome</keyword>
<dbReference type="OrthoDB" id="679570at2"/>
<gene>
    <name evidence="1" type="ORF">SAMN05421788_11529</name>
</gene>
<accession>A0A173MCE5</accession>
<organism evidence="1 2">
    <name type="scientific">Filimonas lacunae</name>
    <dbReference type="NCBI Taxonomy" id="477680"/>
    <lineage>
        <taxon>Bacteria</taxon>
        <taxon>Pseudomonadati</taxon>
        <taxon>Bacteroidota</taxon>
        <taxon>Chitinophagia</taxon>
        <taxon>Chitinophagales</taxon>
        <taxon>Chitinophagaceae</taxon>
        <taxon>Filimonas</taxon>
    </lineage>
</organism>
<dbReference type="AlphaFoldDB" id="A0A173MCE5"/>
<dbReference type="RefSeq" id="WP_076382600.1">
    <property type="nucleotide sequence ID" value="NZ_AP017422.1"/>
</dbReference>
<name>A0A173MCE5_9BACT</name>
<protein>
    <submittedName>
        <fullName evidence="1">Uncharacterized protein</fullName>
    </submittedName>
</protein>
<proteinExistence type="predicted"/>
<evidence type="ECO:0000313" key="1">
    <source>
        <dbReference type="EMBL" id="SIT34182.1"/>
    </source>
</evidence>
<sequence>MEDYIINVSQIEELQMIKDVAGLEEILQRAKVNIVRGGQVVLVRVDAAGNQNRFDTFTNLEEMTAYRKNVLKYLL</sequence>
<dbReference type="STRING" id="477680.SAMN05421788_11529"/>
<dbReference type="KEGG" id="fln:FLA_1138"/>
<dbReference type="Proteomes" id="UP000186917">
    <property type="component" value="Unassembled WGS sequence"/>
</dbReference>
<reference evidence="2" key="1">
    <citation type="submission" date="2017-01" db="EMBL/GenBank/DDBJ databases">
        <authorList>
            <person name="Varghese N."/>
            <person name="Submissions S."/>
        </authorList>
    </citation>
    <scope>NUCLEOTIDE SEQUENCE [LARGE SCALE GENOMIC DNA]</scope>
    <source>
        <strain evidence="2">DSM 21054</strain>
    </source>
</reference>